<keyword evidence="6 7" id="KW-0472">Membrane</keyword>
<dbReference type="RefSeq" id="WP_235684120.1">
    <property type="nucleotide sequence ID" value="NZ_AP022567.1"/>
</dbReference>
<protein>
    <recommendedName>
        <fullName evidence="8">Type VII secretion system protein EccE domain-containing protein</fullName>
    </recommendedName>
</protein>
<keyword evidence="5 7" id="KW-1133">Transmembrane helix</keyword>
<evidence type="ECO:0000256" key="6">
    <source>
        <dbReference type="ARBA" id="ARBA00023136"/>
    </source>
</evidence>
<evidence type="ECO:0000256" key="4">
    <source>
        <dbReference type="ARBA" id="ARBA00022692"/>
    </source>
</evidence>
<evidence type="ECO:0000259" key="8">
    <source>
        <dbReference type="Pfam" id="PF11203"/>
    </source>
</evidence>
<feature type="domain" description="Type VII secretion system protein EccE" evidence="8">
    <location>
        <begin position="201"/>
        <end position="296"/>
    </location>
</feature>
<evidence type="ECO:0000256" key="2">
    <source>
        <dbReference type="ARBA" id="ARBA00007759"/>
    </source>
</evidence>
<organism evidence="9 10">
    <name type="scientific">Mycolicibacterium mageritense</name>
    <name type="common">Mycobacterium mageritense</name>
    <dbReference type="NCBI Taxonomy" id="53462"/>
    <lineage>
        <taxon>Bacteria</taxon>
        <taxon>Bacillati</taxon>
        <taxon>Actinomycetota</taxon>
        <taxon>Actinomycetes</taxon>
        <taxon>Mycobacteriales</taxon>
        <taxon>Mycobacteriaceae</taxon>
        <taxon>Mycolicibacterium</taxon>
    </lineage>
</organism>
<feature type="transmembrane region" description="Helical" evidence="7">
    <location>
        <begin position="34"/>
        <end position="53"/>
    </location>
</feature>
<evidence type="ECO:0000313" key="10">
    <source>
        <dbReference type="Proteomes" id="UP001241092"/>
    </source>
</evidence>
<dbReference type="EMBL" id="AP027452">
    <property type="protein sequence ID" value="BDY28251.1"/>
    <property type="molecule type" value="Genomic_DNA"/>
</dbReference>
<proteinExistence type="inferred from homology"/>
<dbReference type="InterPro" id="IPR021368">
    <property type="entry name" value="T7SS_EccE"/>
</dbReference>
<dbReference type="AlphaFoldDB" id="A0AAI8TTR3"/>
<evidence type="ECO:0000256" key="5">
    <source>
        <dbReference type="ARBA" id="ARBA00022989"/>
    </source>
</evidence>
<reference evidence="9" key="1">
    <citation type="submission" date="2023-03" db="EMBL/GenBank/DDBJ databases">
        <title>Draft genome sequence of a Mycolicibacterium mageritense strain H4_3_1 isolated from a hybrid biological-inorganic system reactor.</title>
        <authorList>
            <person name="Feng X."/>
            <person name="Kazama D."/>
            <person name="Sato K."/>
            <person name="Kobayashi H."/>
        </authorList>
    </citation>
    <scope>NUCLEOTIDE SEQUENCE</scope>
    <source>
        <strain evidence="9">H4_3_1</strain>
    </source>
</reference>
<dbReference type="GO" id="GO:0005886">
    <property type="term" value="C:plasma membrane"/>
    <property type="evidence" value="ECO:0007669"/>
    <property type="project" value="UniProtKB-SubCell"/>
</dbReference>
<accession>A0AAI8TTR3</accession>
<comment type="similarity">
    <text evidence="2">Belongs to the EccE family.</text>
</comment>
<keyword evidence="3" id="KW-1003">Cell membrane</keyword>
<evidence type="ECO:0000313" key="9">
    <source>
        <dbReference type="EMBL" id="BDY28251.1"/>
    </source>
</evidence>
<comment type="subcellular location">
    <subcellularLocation>
        <location evidence="1">Cell membrane</location>
    </subcellularLocation>
</comment>
<gene>
    <name evidence="9" type="ORF">hbim_02182</name>
</gene>
<evidence type="ECO:0000256" key="1">
    <source>
        <dbReference type="ARBA" id="ARBA00004236"/>
    </source>
</evidence>
<name>A0AAI8TTR3_MYCME</name>
<evidence type="ECO:0000256" key="3">
    <source>
        <dbReference type="ARBA" id="ARBA00022475"/>
    </source>
</evidence>
<dbReference type="InterPro" id="IPR050051">
    <property type="entry name" value="EccE_dom"/>
</dbReference>
<sequence>MKGRRKARKSSAEVAEPGELTAAADIVPQRVVPLLDLLLVQLFIAIGLTVALLLEQPGWYGAAAGLGVALIFVVRVRGHTLPRWIAARWSFSRERKRRAGRKERLEPFDAELGDGTQIGFHWDGKTLLSLVRIQENPQAMTVMEPGVTVSGDMVSIQMVADCLRQFDITLDSIDVISQGARSQGHGHIAAIYDAVLGPLPAIAQRSVWVAVRFDPTLCPDAVRNRGGGREGIIRTAATATRRVANRLAEAGLRPQIMTASDIALATNQLADGVALHSVEETWFTCQEGRFQLRSFSVKPSMFTTAGLGLLWTIPSYSTTVCISLRQDDRKDTIKIRGLARFDSHGRTRVRLRGVSPLRGYQYSALVSSLPLPPPRRQIDDRWAYGNSGDVLTDLAIPASGCGQVIGADDHGRAVALPLFGPQIERVEICGTLHLAQQAVLRSLALGARVRVHTRRPAAWRDMVEEVGDQNLLRVTDFNRSSMQAGSDRNYSVEMFDGVTEQGVRVGVTAIVVKPPQARPSGDADVTLQLIDPDNDVVRVGTRSGAAVVTMVATDDEMRYIKSSFDSAE</sequence>
<dbReference type="NCBIfam" id="TIGR03923">
    <property type="entry name" value="T7SS_EccE"/>
    <property type="match status" value="1"/>
</dbReference>
<dbReference type="Proteomes" id="UP001241092">
    <property type="component" value="Chromosome"/>
</dbReference>
<dbReference type="Pfam" id="PF11203">
    <property type="entry name" value="EccE"/>
    <property type="match status" value="1"/>
</dbReference>
<keyword evidence="4 7" id="KW-0812">Transmembrane</keyword>
<evidence type="ECO:0000256" key="7">
    <source>
        <dbReference type="SAM" id="Phobius"/>
    </source>
</evidence>